<feature type="transmembrane region" description="Helical" evidence="7">
    <location>
        <begin position="311"/>
        <end position="335"/>
    </location>
</feature>
<evidence type="ECO:0000256" key="2">
    <source>
        <dbReference type="ARBA" id="ARBA00006843"/>
    </source>
</evidence>
<protein>
    <recommendedName>
        <fullName evidence="10">Proline rich transmembrane protein 1B</fullName>
    </recommendedName>
</protein>
<evidence type="ECO:0008006" key="10">
    <source>
        <dbReference type="Google" id="ProtNLM"/>
    </source>
</evidence>
<dbReference type="PANTHER" id="PTHR14948:SF18">
    <property type="entry name" value="PROLINE RICH TRANSMEMBRANE PROTEIN 1B"/>
    <property type="match status" value="1"/>
</dbReference>
<dbReference type="Proteomes" id="UP001239994">
    <property type="component" value="Unassembled WGS sequence"/>
</dbReference>
<comment type="caution">
    <text evidence="8">The sequence shown here is derived from an EMBL/GenBank/DDBJ whole genome shotgun (WGS) entry which is preliminary data.</text>
</comment>
<name>A0AAD8ZL48_9TELE</name>
<dbReference type="Pfam" id="PF04505">
    <property type="entry name" value="CD225"/>
    <property type="match status" value="1"/>
</dbReference>
<evidence type="ECO:0000313" key="9">
    <source>
        <dbReference type="Proteomes" id="UP001239994"/>
    </source>
</evidence>
<evidence type="ECO:0000313" key="8">
    <source>
        <dbReference type="EMBL" id="KAK1801359.1"/>
    </source>
</evidence>
<dbReference type="EMBL" id="JAROKS010000009">
    <property type="protein sequence ID" value="KAK1801359.1"/>
    <property type="molecule type" value="Genomic_DNA"/>
</dbReference>
<comment type="similarity">
    <text evidence="2">Belongs to the CD225/Dispanin family.</text>
</comment>
<dbReference type="InterPro" id="IPR007593">
    <property type="entry name" value="CD225/Dispanin_fam"/>
</dbReference>
<keyword evidence="3 7" id="KW-0812">Transmembrane</keyword>
<reference evidence="8" key="1">
    <citation type="submission" date="2023-03" db="EMBL/GenBank/DDBJ databases">
        <title>Electrophorus voltai genome.</title>
        <authorList>
            <person name="Bian C."/>
        </authorList>
    </citation>
    <scope>NUCLEOTIDE SEQUENCE</scope>
    <source>
        <strain evidence="8">CB-2022</strain>
        <tissue evidence="8">Muscle</tissue>
    </source>
</reference>
<evidence type="ECO:0000256" key="6">
    <source>
        <dbReference type="SAM" id="MobiDB-lite"/>
    </source>
</evidence>
<feature type="compositionally biased region" description="Polar residues" evidence="6">
    <location>
        <begin position="141"/>
        <end position="160"/>
    </location>
</feature>
<keyword evidence="9" id="KW-1185">Reference proteome</keyword>
<evidence type="ECO:0000256" key="3">
    <source>
        <dbReference type="ARBA" id="ARBA00022692"/>
    </source>
</evidence>
<keyword evidence="4 7" id="KW-1133">Transmembrane helix</keyword>
<dbReference type="InterPro" id="IPR051423">
    <property type="entry name" value="CD225/Dispanin"/>
</dbReference>
<dbReference type="PANTHER" id="PTHR14948">
    <property type="entry name" value="NG5"/>
    <property type="match status" value="1"/>
</dbReference>
<feature type="region of interest" description="Disordered" evidence="6">
    <location>
        <begin position="112"/>
        <end position="168"/>
    </location>
</feature>
<keyword evidence="5 7" id="KW-0472">Membrane</keyword>
<proteinExistence type="inferred from homology"/>
<feature type="region of interest" description="Disordered" evidence="6">
    <location>
        <begin position="180"/>
        <end position="205"/>
    </location>
</feature>
<feature type="compositionally biased region" description="Basic and acidic residues" evidence="6">
    <location>
        <begin position="119"/>
        <end position="128"/>
    </location>
</feature>
<feature type="transmembrane region" description="Helical" evidence="7">
    <location>
        <begin position="271"/>
        <end position="290"/>
    </location>
</feature>
<accession>A0AAD8ZL48</accession>
<feature type="non-terminal residue" evidence="8">
    <location>
        <position position="1"/>
    </location>
</feature>
<evidence type="ECO:0000256" key="4">
    <source>
        <dbReference type="ARBA" id="ARBA00022989"/>
    </source>
</evidence>
<organism evidence="8 9">
    <name type="scientific">Electrophorus voltai</name>
    <dbReference type="NCBI Taxonomy" id="2609070"/>
    <lineage>
        <taxon>Eukaryota</taxon>
        <taxon>Metazoa</taxon>
        <taxon>Chordata</taxon>
        <taxon>Craniata</taxon>
        <taxon>Vertebrata</taxon>
        <taxon>Euteleostomi</taxon>
        <taxon>Actinopterygii</taxon>
        <taxon>Neopterygii</taxon>
        <taxon>Teleostei</taxon>
        <taxon>Ostariophysi</taxon>
        <taxon>Gymnotiformes</taxon>
        <taxon>Gymnotoidei</taxon>
        <taxon>Gymnotidae</taxon>
        <taxon>Electrophorus</taxon>
    </lineage>
</organism>
<sequence length="339" mass="36633">LPGSKHHAYVLQFCLAGKQPDETSASPTISGFQSSPVQIWHSAALIPGETLKDNPQNTLTAYPSPPNFSVDAEVVPTATSPRAPEPRRPPGCRTPPARASFHTHDSISILTAGSATDTDSIHADRPATDDDGDQTAPRPFNTDSAQTAQLTCDTESNRTLTPPAYDADSTRAFHSTCDLEQTAPEGGDGALAGGHAESLSEDPPPYSLPDPKFAYLIYPPPLPRYANQPVRGPPAFNQPSFMPTSYAIYMNGPPIAEDRPPLPKDYLVESLLVTVFCCLMSGLVALMYSFETRTALARGDIREGVRASQKARLLVMFSFMFGIFMFVGWMVYVIIALCV</sequence>
<dbReference type="GO" id="GO:0016020">
    <property type="term" value="C:membrane"/>
    <property type="evidence" value="ECO:0007669"/>
    <property type="project" value="UniProtKB-SubCell"/>
</dbReference>
<feature type="region of interest" description="Disordered" evidence="6">
    <location>
        <begin position="77"/>
        <end position="100"/>
    </location>
</feature>
<dbReference type="AlphaFoldDB" id="A0AAD8ZL48"/>
<evidence type="ECO:0000256" key="7">
    <source>
        <dbReference type="SAM" id="Phobius"/>
    </source>
</evidence>
<evidence type="ECO:0000256" key="5">
    <source>
        <dbReference type="ARBA" id="ARBA00023136"/>
    </source>
</evidence>
<gene>
    <name evidence="8" type="ORF">P4O66_023042</name>
</gene>
<comment type="subcellular location">
    <subcellularLocation>
        <location evidence="1">Membrane</location>
    </subcellularLocation>
</comment>
<evidence type="ECO:0000256" key="1">
    <source>
        <dbReference type="ARBA" id="ARBA00004370"/>
    </source>
</evidence>